<keyword evidence="1" id="KW-1133">Transmembrane helix</keyword>
<dbReference type="HOGENOM" id="CLU_825687_0_0_9"/>
<sequence length="336" mass="38329">MRVRKMVEQPINGLTRMQARKIRQKKFKRKLIFTAILITIVLVLGALFFITSKLITSFTPDIAITNFNKAMQAGNYREAYRFLEARGPMLTEEAFVKVQQNQGAVKEIITVKKAKDKFIIKTIREANTKEYSIKMINKGNRVLTDWCLDATPFIDQISIFTKTKGAVLKSGSIELGTSDGKNPITYLAFTGYSHTAFMQLEGAQKLIFEMPVNLRASTEYMPATEELKESLAGVIEQYYGELSKTYLDNNIERLSPYLKAGGESFNWVKNTFNNTKAKKNYLNKKLLQASAENAYMEDPTHAVIKLKETWSGNNQPVIVNYELEKLDKSWKIVRTI</sequence>
<organism evidence="2 3">
    <name type="scientific">Desulfofarcimen acetoxidans (strain ATCC 49208 / DSM 771 / KCTC 5769 / VKM B-1644 / 5575)</name>
    <name type="common">Desulfotomaculum acetoxidans</name>
    <dbReference type="NCBI Taxonomy" id="485916"/>
    <lineage>
        <taxon>Bacteria</taxon>
        <taxon>Bacillati</taxon>
        <taxon>Bacillota</taxon>
        <taxon>Clostridia</taxon>
        <taxon>Eubacteriales</taxon>
        <taxon>Peptococcaceae</taxon>
        <taxon>Desulfofarcimen</taxon>
    </lineage>
</organism>
<dbReference type="Proteomes" id="UP000002217">
    <property type="component" value="Chromosome"/>
</dbReference>
<keyword evidence="3" id="KW-1185">Reference proteome</keyword>
<dbReference type="STRING" id="485916.Dtox_1394"/>
<feature type="transmembrane region" description="Helical" evidence="1">
    <location>
        <begin position="31"/>
        <end position="50"/>
    </location>
</feature>
<keyword evidence="1" id="KW-0812">Transmembrane</keyword>
<dbReference type="KEGG" id="dae:Dtox_1394"/>
<dbReference type="EMBL" id="CP001720">
    <property type="protein sequence ID" value="ACV62270.1"/>
    <property type="molecule type" value="Genomic_DNA"/>
</dbReference>
<dbReference type="AlphaFoldDB" id="C8W6I1"/>
<name>C8W6I1_DESAS</name>
<evidence type="ECO:0000313" key="2">
    <source>
        <dbReference type="EMBL" id="ACV62270.1"/>
    </source>
</evidence>
<evidence type="ECO:0000313" key="3">
    <source>
        <dbReference type="Proteomes" id="UP000002217"/>
    </source>
</evidence>
<proteinExistence type="predicted"/>
<gene>
    <name evidence="2" type="ordered locus">Dtox_1394</name>
</gene>
<protein>
    <submittedName>
        <fullName evidence="2">Uncharacterized protein</fullName>
    </submittedName>
</protein>
<keyword evidence="1" id="KW-0472">Membrane</keyword>
<accession>C8W6I1</accession>
<reference evidence="2 3" key="1">
    <citation type="journal article" date="2009" name="Stand. Genomic Sci.">
        <title>Complete genome sequence of Desulfotomaculum acetoxidans type strain (5575).</title>
        <authorList>
            <person name="Spring S."/>
            <person name="Lapidus A."/>
            <person name="Schroder M."/>
            <person name="Gleim D."/>
            <person name="Sims D."/>
            <person name="Meincke L."/>
            <person name="Glavina Del Rio T."/>
            <person name="Tice H."/>
            <person name="Copeland A."/>
            <person name="Cheng J.F."/>
            <person name="Lucas S."/>
            <person name="Chen F."/>
            <person name="Nolan M."/>
            <person name="Bruce D."/>
            <person name="Goodwin L."/>
            <person name="Pitluck S."/>
            <person name="Ivanova N."/>
            <person name="Mavromatis K."/>
            <person name="Mikhailova N."/>
            <person name="Pati A."/>
            <person name="Chen A."/>
            <person name="Palaniappan K."/>
            <person name="Land M."/>
            <person name="Hauser L."/>
            <person name="Chang Y.J."/>
            <person name="Jeffries C.D."/>
            <person name="Chain P."/>
            <person name="Saunders E."/>
            <person name="Brettin T."/>
            <person name="Detter J.C."/>
            <person name="Goker M."/>
            <person name="Bristow J."/>
            <person name="Eisen J.A."/>
            <person name="Markowitz V."/>
            <person name="Hugenholtz P."/>
            <person name="Kyrpides N.C."/>
            <person name="Klenk H.P."/>
            <person name="Han C."/>
        </authorList>
    </citation>
    <scope>NUCLEOTIDE SEQUENCE [LARGE SCALE GENOMIC DNA]</scope>
    <source>
        <strain evidence="3">ATCC 49208 / DSM 771 / VKM B-1644</strain>
    </source>
</reference>
<evidence type="ECO:0000256" key="1">
    <source>
        <dbReference type="SAM" id="Phobius"/>
    </source>
</evidence>